<feature type="transmembrane region" description="Helical" evidence="1">
    <location>
        <begin position="368"/>
        <end position="388"/>
    </location>
</feature>
<feature type="transmembrane region" description="Helical" evidence="1">
    <location>
        <begin position="176"/>
        <end position="196"/>
    </location>
</feature>
<feature type="transmembrane region" description="Helical" evidence="1">
    <location>
        <begin position="340"/>
        <end position="356"/>
    </location>
</feature>
<organism evidence="2 3">
    <name type="scientific">Leeuwenhoekiella polynyae</name>
    <dbReference type="NCBI Taxonomy" id="1550906"/>
    <lineage>
        <taxon>Bacteria</taxon>
        <taxon>Pseudomonadati</taxon>
        <taxon>Bacteroidota</taxon>
        <taxon>Flavobacteriia</taxon>
        <taxon>Flavobacteriales</taxon>
        <taxon>Flavobacteriaceae</taxon>
        <taxon>Leeuwenhoekiella</taxon>
    </lineage>
</organism>
<keyword evidence="1" id="KW-1133">Transmembrane helix</keyword>
<evidence type="ECO:0000313" key="2">
    <source>
        <dbReference type="EMBL" id="RXG26258.1"/>
    </source>
</evidence>
<dbReference type="EMBL" id="QOVK01000001">
    <property type="protein sequence ID" value="RXG26258.1"/>
    <property type="molecule type" value="Genomic_DNA"/>
</dbReference>
<keyword evidence="1" id="KW-0812">Transmembrane</keyword>
<gene>
    <name evidence="2" type="ORF">DSM02_252</name>
</gene>
<feature type="transmembrane region" description="Helical" evidence="1">
    <location>
        <begin position="77"/>
        <end position="100"/>
    </location>
</feature>
<proteinExistence type="predicted"/>
<comment type="caution">
    <text evidence="2">The sequence shown here is derived from an EMBL/GenBank/DDBJ whole genome shotgun (WGS) entry which is preliminary data.</text>
</comment>
<dbReference type="RefSeq" id="WP_128763938.1">
    <property type="nucleotide sequence ID" value="NZ_JBHUOO010000004.1"/>
</dbReference>
<feature type="transmembrane region" description="Helical" evidence="1">
    <location>
        <begin position="131"/>
        <end position="146"/>
    </location>
</feature>
<feature type="transmembrane region" description="Helical" evidence="1">
    <location>
        <begin position="7"/>
        <end position="24"/>
    </location>
</feature>
<keyword evidence="3" id="KW-1185">Reference proteome</keyword>
<keyword evidence="1" id="KW-0472">Membrane</keyword>
<feature type="transmembrane region" description="Helical" evidence="1">
    <location>
        <begin position="285"/>
        <end position="305"/>
    </location>
</feature>
<feature type="transmembrane region" description="Helical" evidence="1">
    <location>
        <begin position="217"/>
        <end position="246"/>
    </location>
</feature>
<evidence type="ECO:0000256" key="1">
    <source>
        <dbReference type="SAM" id="Phobius"/>
    </source>
</evidence>
<dbReference type="Proteomes" id="UP000289859">
    <property type="component" value="Unassembled WGS sequence"/>
</dbReference>
<protein>
    <recommendedName>
        <fullName evidence="4">Dolichyl-phosphate-mannose-protein mannosyltransferase</fullName>
    </recommendedName>
</protein>
<evidence type="ECO:0008006" key="4">
    <source>
        <dbReference type="Google" id="ProtNLM"/>
    </source>
</evidence>
<name>A0A4Q0PI64_9FLAO</name>
<dbReference type="AlphaFoldDB" id="A0A4Q0PI64"/>
<feature type="transmembrane region" description="Helical" evidence="1">
    <location>
        <begin position="310"/>
        <end position="328"/>
    </location>
</feature>
<dbReference type="OrthoDB" id="1402360at2"/>
<evidence type="ECO:0000313" key="3">
    <source>
        <dbReference type="Proteomes" id="UP000289859"/>
    </source>
</evidence>
<accession>A0A4Q0PI64</accession>
<reference evidence="2 3" key="1">
    <citation type="submission" date="2018-07" db="EMBL/GenBank/DDBJ databases">
        <title>Leeuwenhoekiella genomics.</title>
        <authorList>
            <person name="Tahon G."/>
            <person name="Willems A."/>
        </authorList>
    </citation>
    <scope>NUCLEOTIDE SEQUENCE [LARGE SCALE GENOMIC DNA]</scope>
    <source>
        <strain evidence="2 3">LMG 29608</strain>
    </source>
</reference>
<sequence length="521" mass="60782">MKKIYSVLLIGLLISAYYIGMGFYQQSLGFTFLEPLFLSDRLQLLFTSDVKTLELFYFTYPALTQLLNIPASLINPLWAPLITSGLIMGFFAAHIIVELFQQRMKTVSVLVSIYFLTSPVILSIAISGTSLYLFLILYYVFFNFLFRYTRDYTSYNFVMISLSLTLFALLDYTFLWILIFIVPIIFLFSLFNFTDIQKSYIGIFKELTQNRFSARELLNKSLSTLLVILFTPLMGFGFFLIINYWFTGDFMFFADAKTTSWNNQPELSFVFYQLDPDDLLIFDSWKYTITSSFLLSAPFMLSFLVGRKKLLFQLILFLVPVWIIYKLNSNPLQRLPLEDLTIINAAGIAGFIHLLQTPMIQFFRSNRVVYLTSFALLCLCLTSEYYYLENSENPREQNMLSFLKQEAPLNTEDVTETAQYIKENIPQGSKILTDNSLTYPVSALTRKEVQYVDQFDNDFYMALQVPVVHADYILIINDIYIFEIEKGSRNTFYKDLKSFPVIYQNEVFSILKTQDKTYDFR</sequence>